<reference evidence="5 6" key="1">
    <citation type="journal article" date="2019" name="Nat. Microbiol.">
        <title>Mediterranean grassland soil C-N compound turnover is dependent on rainfall and depth, and is mediated by genomically divergent microorganisms.</title>
        <authorList>
            <person name="Diamond S."/>
            <person name="Andeer P.F."/>
            <person name="Li Z."/>
            <person name="Crits-Christoph A."/>
            <person name="Burstein D."/>
            <person name="Anantharaman K."/>
            <person name="Lane K.R."/>
            <person name="Thomas B.C."/>
            <person name="Pan C."/>
            <person name="Northen T.R."/>
            <person name="Banfield J.F."/>
        </authorList>
    </citation>
    <scope>NUCLEOTIDE SEQUENCE [LARGE SCALE GENOMIC DNA]</scope>
    <source>
        <strain evidence="4">NP_5</strain>
        <strain evidence="3">NP_7</strain>
    </source>
</reference>
<dbReference type="Proteomes" id="UP000320048">
    <property type="component" value="Unassembled WGS sequence"/>
</dbReference>
<dbReference type="Proteomes" id="UP000320393">
    <property type="component" value="Unassembled WGS sequence"/>
</dbReference>
<dbReference type="InterPro" id="IPR029756">
    <property type="entry name" value="MTH1187/YkoF-like"/>
</dbReference>
<dbReference type="InterPro" id="IPR002767">
    <property type="entry name" value="Thiamine_BP"/>
</dbReference>
<evidence type="ECO:0000256" key="1">
    <source>
        <dbReference type="ARBA" id="ARBA00010272"/>
    </source>
</evidence>
<dbReference type="AlphaFoldDB" id="A0A537JEV5"/>
<comment type="similarity">
    <text evidence="1">Belongs to the UPF0045 family.</text>
</comment>
<evidence type="ECO:0000313" key="3">
    <source>
        <dbReference type="EMBL" id="TMI82059.1"/>
    </source>
</evidence>
<protein>
    <submittedName>
        <fullName evidence="3">MTH1187 family thiamine-binding protein</fullName>
    </submittedName>
</protein>
<dbReference type="GO" id="GO:0005829">
    <property type="term" value="C:cytosol"/>
    <property type="evidence" value="ECO:0007669"/>
    <property type="project" value="TreeGrafter"/>
</dbReference>
<dbReference type="NCBIfam" id="TIGR00106">
    <property type="entry name" value="MTH1187 family thiamine-binding protein"/>
    <property type="match status" value="1"/>
</dbReference>
<dbReference type="EMBL" id="VBAO01000144">
    <property type="protein sequence ID" value="TMI82059.1"/>
    <property type="molecule type" value="Genomic_DNA"/>
</dbReference>
<dbReference type="InterPro" id="IPR051614">
    <property type="entry name" value="UPF0045_domain"/>
</dbReference>
<gene>
    <name evidence="4" type="ORF">E6H02_00185</name>
    <name evidence="3" type="ORF">E6H04_05555</name>
</gene>
<name>A0A537JEV5_9BACT</name>
<evidence type="ECO:0000259" key="2">
    <source>
        <dbReference type="Pfam" id="PF01910"/>
    </source>
</evidence>
<dbReference type="Gene3D" id="3.30.70.930">
    <property type="match status" value="1"/>
</dbReference>
<dbReference type="SUPFAM" id="SSF89957">
    <property type="entry name" value="MTH1187/YkoF-like"/>
    <property type="match status" value="1"/>
</dbReference>
<proteinExistence type="inferred from homology"/>
<accession>A0A537JEV5</accession>
<dbReference type="PANTHER" id="PTHR33777:SF1">
    <property type="entry name" value="UPF0045 PROTEIN ECM15"/>
    <property type="match status" value="1"/>
</dbReference>
<comment type="caution">
    <text evidence="3">The sequence shown here is derived from an EMBL/GenBank/DDBJ whole genome shotgun (WGS) entry which is preliminary data.</text>
</comment>
<dbReference type="Pfam" id="PF01910">
    <property type="entry name" value="Thiamine_BP"/>
    <property type="match status" value="1"/>
</dbReference>
<dbReference type="EMBL" id="VBAM01000005">
    <property type="protein sequence ID" value="TMJ16949.1"/>
    <property type="molecule type" value="Genomic_DNA"/>
</dbReference>
<dbReference type="PANTHER" id="PTHR33777">
    <property type="entry name" value="UPF0045 PROTEIN ECM15"/>
    <property type="match status" value="1"/>
</dbReference>
<evidence type="ECO:0000313" key="5">
    <source>
        <dbReference type="Proteomes" id="UP000320048"/>
    </source>
</evidence>
<evidence type="ECO:0000313" key="4">
    <source>
        <dbReference type="EMBL" id="TMJ16949.1"/>
    </source>
</evidence>
<organism evidence="3 5">
    <name type="scientific">Candidatus Segetimicrobium genomatis</name>
    <dbReference type="NCBI Taxonomy" id="2569760"/>
    <lineage>
        <taxon>Bacteria</taxon>
        <taxon>Bacillati</taxon>
        <taxon>Candidatus Sysuimicrobiota</taxon>
        <taxon>Candidatus Sysuimicrobiia</taxon>
        <taxon>Candidatus Sysuimicrobiales</taxon>
        <taxon>Candidatus Segetimicrobiaceae</taxon>
        <taxon>Candidatus Segetimicrobium</taxon>
    </lineage>
</organism>
<sequence length="101" mass="11138">MAIVAISVTPIGTGSPSVGEYVADALRVIERSGLRYRLNAMHTEIEGELEQVLDLVPAIHRACFARGAKRVSTVIKIDDRRDAPSSLEAKVRSVEERLRRP</sequence>
<feature type="domain" description="Thiamine-binding protein" evidence="2">
    <location>
        <begin position="4"/>
        <end position="95"/>
    </location>
</feature>
<evidence type="ECO:0000313" key="6">
    <source>
        <dbReference type="Proteomes" id="UP000320393"/>
    </source>
</evidence>